<dbReference type="SUPFAM" id="SSF49503">
    <property type="entry name" value="Cupredoxins"/>
    <property type="match status" value="1"/>
</dbReference>
<dbReference type="RefSeq" id="WP_254572381.1">
    <property type="nucleotide sequence ID" value="NZ_CP098502.1"/>
</dbReference>
<feature type="domain" description="Blue (type 1) copper" evidence="5">
    <location>
        <begin position="32"/>
        <end position="119"/>
    </location>
</feature>
<evidence type="ECO:0000313" key="6">
    <source>
        <dbReference type="EMBL" id="UTI65702.1"/>
    </source>
</evidence>
<name>A0ABY5DXV6_9ACTN</name>
<dbReference type="EMBL" id="CP098502">
    <property type="protein sequence ID" value="UTI65702.1"/>
    <property type="molecule type" value="Genomic_DNA"/>
</dbReference>
<keyword evidence="1" id="KW-0479">Metal-binding</keyword>
<dbReference type="InterPro" id="IPR008972">
    <property type="entry name" value="Cupredoxin"/>
</dbReference>
<sequence length="233" mass="25013">MSSTRSRAAGGPAVAALVAVLALPGGASATSRKVAIGDFRWSTPSVTVDLGDTVTWIWTGPDTQHSITGLSANAVQYDSDPGRTPNHAPGDRFQIRFTQPGTFDFHCVLHGIVRGTVTVDPVPGDGQPSPDPDPPILGDLTPPVVDGVSVRGRRLRYTLDDRATVTVDVVKRVGRREVLVLTRHFAGHVGYNTATLDRTLTAGRYRAYFRAADAANNQSKDAVTDFTVARRRR</sequence>
<evidence type="ECO:0000256" key="4">
    <source>
        <dbReference type="SAM" id="SignalP"/>
    </source>
</evidence>
<feature type="region of interest" description="Disordered" evidence="3">
    <location>
        <begin position="121"/>
        <end position="140"/>
    </location>
</feature>
<proteinExistence type="predicted"/>
<keyword evidence="7" id="KW-1185">Reference proteome</keyword>
<dbReference type="Proteomes" id="UP001056035">
    <property type="component" value="Chromosome"/>
</dbReference>
<evidence type="ECO:0000256" key="3">
    <source>
        <dbReference type="SAM" id="MobiDB-lite"/>
    </source>
</evidence>
<feature type="signal peptide" evidence="4">
    <location>
        <begin position="1"/>
        <end position="29"/>
    </location>
</feature>
<gene>
    <name evidence="6" type="ORF">NBH00_05685</name>
</gene>
<evidence type="ECO:0000256" key="2">
    <source>
        <dbReference type="ARBA" id="ARBA00023008"/>
    </source>
</evidence>
<feature type="chain" id="PRO_5047076065" evidence="4">
    <location>
        <begin position="30"/>
        <end position="233"/>
    </location>
</feature>
<evidence type="ECO:0000259" key="5">
    <source>
        <dbReference type="Pfam" id="PF00127"/>
    </source>
</evidence>
<dbReference type="InterPro" id="IPR000923">
    <property type="entry name" value="BlueCu_1"/>
</dbReference>
<keyword evidence="2" id="KW-0186">Copper</keyword>
<protein>
    <submittedName>
        <fullName evidence="6">Plastocyanin/azurin family copper-binding protein</fullName>
    </submittedName>
</protein>
<evidence type="ECO:0000256" key="1">
    <source>
        <dbReference type="ARBA" id="ARBA00022723"/>
    </source>
</evidence>
<evidence type="ECO:0000313" key="7">
    <source>
        <dbReference type="Proteomes" id="UP001056035"/>
    </source>
</evidence>
<reference evidence="6 7" key="1">
    <citation type="submission" date="2022-06" db="EMBL/GenBank/DDBJ databases">
        <title>Paraconexibacter antarcticus.</title>
        <authorList>
            <person name="Kim C.S."/>
        </authorList>
    </citation>
    <scope>NUCLEOTIDE SEQUENCE [LARGE SCALE GENOMIC DNA]</scope>
    <source>
        <strain evidence="6 7">02-257</strain>
    </source>
</reference>
<dbReference type="Pfam" id="PF00127">
    <property type="entry name" value="Copper-bind"/>
    <property type="match status" value="1"/>
</dbReference>
<dbReference type="Gene3D" id="2.60.40.420">
    <property type="entry name" value="Cupredoxins - blue copper proteins"/>
    <property type="match status" value="1"/>
</dbReference>
<keyword evidence="4" id="KW-0732">Signal</keyword>
<organism evidence="6 7">
    <name type="scientific">Paraconexibacter antarcticus</name>
    <dbReference type="NCBI Taxonomy" id="2949664"/>
    <lineage>
        <taxon>Bacteria</taxon>
        <taxon>Bacillati</taxon>
        <taxon>Actinomycetota</taxon>
        <taxon>Thermoleophilia</taxon>
        <taxon>Solirubrobacterales</taxon>
        <taxon>Paraconexibacteraceae</taxon>
        <taxon>Paraconexibacter</taxon>
    </lineage>
</organism>
<accession>A0ABY5DXV6</accession>